<dbReference type="AlphaFoldDB" id="A0A6C0KKL3"/>
<protein>
    <submittedName>
        <fullName evidence="1">Uncharacterized protein</fullName>
    </submittedName>
</protein>
<name>A0A6C0KKL3_9ZZZZ</name>
<sequence>MSGYLNAFYLFSKNKMNYEEPQESIDPKTYDVIVSIGNKCPTTMVLKEMSLYGHSYPFDSIPTRPDLVLKYLQDQGEFYPCKNAERTEDGVWFGHFDLDSGYVTTLKTFRRRFQRLFTALQEKKRILFVYTSEADIYNEMGNRYLNNFEELVKIQKYIETTYNYSDFTILAVHTNKTYESTQCIRNFTIHVDDSYLSDDMSTHIPEICGLYRKKLKELLAKILT</sequence>
<organism evidence="1">
    <name type="scientific">viral metagenome</name>
    <dbReference type="NCBI Taxonomy" id="1070528"/>
    <lineage>
        <taxon>unclassified sequences</taxon>
        <taxon>metagenomes</taxon>
        <taxon>organismal metagenomes</taxon>
    </lineage>
</organism>
<reference evidence="1" key="1">
    <citation type="journal article" date="2020" name="Nature">
        <title>Giant virus diversity and host interactions through global metagenomics.</title>
        <authorList>
            <person name="Schulz F."/>
            <person name="Roux S."/>
            <person name="Paez-Espino D."/>
            <person name="Jungbluth S."/>
            <person name="Walsh D.A."/>
            <person name="Denef V.J."/>
            <person name="McMahon K.D."/>
            <person name="Konstantinidis K.T."/>
            <person name="Eloe-Fadrosh E.A."/>
            <person name="Kyrpides N.C."/>
            <person name="Woyke T."/>
        </authorList>
    </citation>
    <scope>NUCLEOTIDE SEQUENCE</scope>
    <source>
        <strain evidence="1">GVMAG-S-3300013006-138</strain>
    </source>
</reference>
<proteinExistence type="predicted"/>
<dbReference type="EMBL" id="MN740925">
    <property type="protein sequence ID" value="QHU18159.1"/>
    <property type="molecule type" value="Genomic_DNA"/>
</dbReference>
<accession>A0A6C0KKL3</accession>
<evidence type="ECO:0000313" key="1">
    <source>
        <dbReference type="EMBL" id="QHU18159.1"/>
    </source>
</evidence>